<dbReference type="Proteomes" id="UP000315082">
    <property type="component" value="Chromosome"/>
</dbReference>
<gene>
    <name evidence="4" type="ORF">Poly24_43060</name>
</gene>
<dbReference type="InterPro" id="IPR012336">
    <property type="entry name" value="Thioredoxin-like_fold"/>
</dbReference>
<dbReference type="Gene3D" id="3.40.30.10">
    <property type="entry name" value="Glutaredoxin"/>
    <property type="match status" value="1"/>
</dbReference>
<dbReference type="KEGG" id="rcf:Poly24_43060"/>
<dbReference type="OrthoDB" id="213802at2"/>
<dbReference type="CDD" id="cd02947">
    <property type="entry name" value="TRX_family"/>
    <property type="match status" value="1"/>
</dbReference>
<evidence type="ECO:0000313" key="4">
    <source>
        <dbReference type="EMBL" id="QDV70582.1"/>
    </source>
</evidence>
<feature type="signal peptide" evidence="2">
    <location>
        <begin position="1"/>
        <end position="28"/>
    </location>
</feature>
<dbReference type="PANTHER" id="PTHR15337">
    <property type="entry name" value="ANTERIOR GRADIENT PROTEIN-RELATED"/>
    <property type="match status" value="1"/>
</dbReference>
<evidence type="ECO:0000259" key="3">
    <source>
        <dbReference type="Pfam" id="PF13098"/>
    </source>
</evidence>
<reference evidence="4 5" key="1">
    <citation type="submission" date="2019-02" db="EMBL/GenBank/DDBJ databases">
        <title>Deep-cultivation of Planctomycetes and their phenomic and genomic characterization uncovers novel biology.</title>
        <authorList>
            <person name="Wiegand S."/>
            <person name="Jogler M."/>
            <person name="Boedeker C."/>
            <person name="Pinto D."/>
            <person name="Vollmers J."/>
            <person name="Rivas-Marin E."/>
            <person name="Kohn T."/>
            <person name="Peeters S.H."/>
            <person name="Heuer A."/>
            <person name="Rast P."/>
            <person name="Oberbeckmann S."/>
            <person name="Bunk B."/>
            <person name="Jeske O."/>
            <person name="Meyerdierks A."/>
            <person name="Storesund J.E."/>
            <person name="Kallscheuer N."/>
            <person name="Luecker S."/>
            <person name="Lage O.M."/>
            <person name="Pohl T."/>
            <person name="Merkel B.J."/>
            <person name="Hornburger P."/>
            <person name="Mueller R.-W."/>
            <person name="Bruemmer F."/>
            <person name="Labrenz M."/>
            <person name="Spormann A.M."/>
            <person name="Op den Camp H."/>
            <person name="Overmann J."/>
            <person name="Amann R."/>
            <person name="Jetten M.S.M."/>
            <person name="Mascher T."/>
            <person name="Medema M.H."/>
            <person name="Devos D.P."/>
            <person name="Kaster A.-K."/>
            <person name="Ovreas L."/>
            <person name="Rohde M."/>
            <person name="Galperin M.Y."/>
            <person name="Jogler C."/>
        </authorList>
    </citation>
    <scope>NUCLEOTIDE SEQUENCE [LARGE SCALE GENOMIC DNA]</scope>
    <source>
        <strain evidence="4 5">Poly24</strain>
    </source>
</reference>
<organism evidence="4 5">
    <name type="scientific">Rosistilla carotiformis</name>
    <dbReference type="NCBI Taxonomy" id="2528017"/>
    <lineage>
        <taxon>Bacteria</taxon>
        <taxon>Pseudomonadati</taxon>
        <taxon>Planctomycetota</taxon>
        <taxon>Planctomycetia</taxon>
        <taxon>Pirellulales</taxon>
        <taxon>Pirellulaceae</taxon>
        <taxon>Rosistilla</taxon>
    </lineage>
</organism>
<sequence length="145" mass="16039" precursor="true">MRKPQIGRLSIVAVVCLSLMLSRSEALAEIQWIKSVAQAQQKWNTSAKPLLVYVTSESCFFCQKLDHATWMDPSVGVLVNDRFVKLKVNGQRNQAIAKQLNVTAFPAVVVFSADGQVIGRRDGFVEPGEMSAFLQSVVPPQTTHH</sequence>
<protein>
    <submittedName>
        <fullName evidence="4">Thiol:disulfide interchange protein</fullName>
    </submittedName>
</protein>
<evidence type="ECO:0000256" key="1">
    <source>
        <dbReference type="ARBA" id="ARBA00022729"/>
    </source>
</evidence>
<accession>A0A518JYH2</accession>
<proteinExistence type="predicted"/>
<dbReference type="EMBL" id="CP036348">
    <property type="protein sequence ID" value="QDV70582.1"/>
    <property type="molecule type" value="Genomic_DNA"/>
</dbReference>
<dbReference type="RefSeq" id="WP_145100052.1">
    <property type="nucleotide sequence ID" value="NZ_CP036348.1"/>
</dbReference>
<evidence type="ECO:0000256" key="2">
    <source>
        <dbReference type="SAM" id="SignalP"/>
    </source>
</evidence>
<dbReference type="InterPro" id="IPR036249">
    <property type="entry name" value="Thioredoxin-like_sf"/>
</dbReference>
<keyword evidence="5" id="KW-1185">Reference proteome</keyword>
<dbReference type="SUPFAM" id="SSF52833">
    <property type="entry name" value="Thioredoxin-like"/>
    <property type="match status" value="1"/>
</dbReference>
<feature type="domain" description="Thioredoxin-like fold" evidence="3">
    <location>
        <begin position="46"/>
        <end position="134"/>
    </location>
</feature>
<dbReference type="AlphaFoldDB" id="A0A518JYH2"/>
<feature type="chain" id="PRO_5021716905" evidence="2">
    <location>
        <begin position="29"/>
        <end position="145"/>
    </location>
</feature>
<keyword evidence="1 2" id="KW-0732">Signal</keyword>
<dbReference type="Pfam" id="PF13098">
    <property type="entry name" value="Thioredoxin_2"/>
    <property type="match status" value="1"/>
</dbReference>
<dbReference type="PANTHER" id="PTHR15337:SF11">
    <property type="entry name" value="THIOREDOXIN DOMAIN-CONTAINING PROTEIN"/>
    <property type="match status" value="1"/>
</dbReference>
<dbReference type="InterPro" id="IPR051099">
    <property type="entry name" value="AGR/TXD"/>
</dbReference>
<name>A0A518JYH2_9BACT</name>
<evidence type="ECO:0000313" key="5">
    <source>
        <dbReference type="Proteomes" id="UP000315082"/>
    </source>
</evidence>